<keyword evidence="3 6" id="KW-0812">Transmembrane</keyword>
<protein>
    <submittedName>
        <fullName evidence="7">Lysylphosphatidylglycerol synthase TM region</fullName>
    </submittedName>
</protein>
<evidence type="ECO:0000256" key="6">
    <source>
        <dbReference type="SAM" id="Phobius"/>
    </source>
</evidence>
<dbReference type="OrthoDB" id="1121314at2"/>
<accession>A0A1I4YT50</accession>
<evidence type="ECO:0000256" key="1">
    <source>
        <dbReference type="ARBA" id="ARBA00004651"/>
    </source>
</evidence>
<dbReference type="InterPro" id="IPR022791">
    <property type="entry name" value="L-PG_synthase/AglD"/>
</dbReference>
<dbReference type="Pfam" id="PF03706">
    <property type="entry name" value="LPG_synthase_TM"/>
    <property type="match status" value="1"/>
</dbReference>
<keyword evidence="4 6" id="KW-1133">Transmembrane helix</keyword>
<dbReference type="Proteomes" id="UP000198705">
    <property type="component" value="Unassembled WGS sequence"/>
</dbReference>
<dbReference type="InterPro" id="IPR036259">
    <property type="entry name" value="MFS_trans_sf"/>
</dbReference>
<keyword evidence="5 6" id="KW-0472">Membrane</keyword>
<comment type="subcellular location">
    <subcellularLocation>
        <location evidence="1">Cell membrane</location>
        <topology evidence="1">Multi-pass membrane protein</topology>
    </subcellularLocation>
</comment>
<dbReference type="AlphaFoldDB" id="A0A1I4YT50"/>
<reference evidence="8" key="1">
    <citation type="submission" date="2016-10" db="EMBL/GenBank/DDBJ databases">
        <authorList>
            <person name="Varghese N."/>
            <person name="Submissions S."/>
        </authorList>
    </citation>
    <scope>NUCLEOTIDE SEQUENCE [LARGE SCALE GENOMIC DNA]</scope>
    <source>
        <strain evidence="8">DSM 23925</strain>
    </source>
</reference>
<keyword evidence="8" id="KW-1185">Reference proteome</keyword>
<gene>
    <name evidence="7" type="ORF">SAMN04487989_101270</name>
</gene>
<feature type="transmembrane region" description="Helical" evidence="6">
    <location>
        <begin position="295"/>
        <end position="313"/>
    </location>
</feature>
<dbReference type="STRING" id="649333.SAMN04487989_101270"/>
<evidence type="ECO:0000313" key="7">
    <source>
        <dbReference type="EMBL" id="SFN41205.1"/>
    </source>
</evidence>
<feature type="transmembrane region" description="Helical" evidence="6">
    <location>
        <begin position="12"/>
        <end position="30"/>
    </location>
</feature>
<feature type="transmembrane region" description="Helical" evidence="6">
    <location>
        <begin position="133"/>
        <end position="155"/>
    </location>
</feature>
<feature type="transmembrane region" description="Helical" evidence="6">
    <location>
        <begin position="207"/>
        <end position="225"/>
    </location>
</feature>
<name>A0A1I4YT50_9FLAO</name>
<evidence type="ECO:0000256" key="2">
    <source>
        <dbReference type="ARBA" id="ARBA00022475"/>
    </source>
</evidence>
<sequence length="320" mass="36577">MFGKIPHKTKQFFFVLIKLSIVVGAFYFIYNKLTSNPDLNFQDFVNYLAEANQFSLKTISFLIILSFLNWFFEILKWQALASSLKKISFYKAMEQSLSSLTASLLTPNRIGEYGVKAMYYSPPERKRMVALNLLGNGLQMLVTVLLGSVGLYLFLNEYETDINYHKIARFGVIILFIAVVGYIAISKSQVLFKGFSIQKITNYFRQLPFKIYSIVFIFAVIRYAIFSFQFYYILTLFGVSASYYNALIIITSMYFLASVIPSLFIFDVIIKGSVAVYLFAIVGVNAFTVLSTVTIMWLLNVVIPSVFGSIFVLKFKLHKS</sequence>
<feature type="transmembrane region" description="Helical" evidence="6">
    <location>
        <begin position="268"/>
        <end position="289"/>
    </location>
</feature>
<dbReference type="SUPFAM" id="SSF103473">
    <property type="entry name" value="MFS general substrate transporter"/>
    <property type="match status" value="1"/>
</dbReference>
<proteinExistence type="predicted"/>
<organism evidence="7 8">
    <name type="scientific">Bizionia echini</name>
    <dbReference type="NCBI Taxonomy" id="649333"/>
    <lineage>
        <taxon>Bacteria</taxon>
        <taxon>Pseudomonadati</taxon>
        <taxon>Bacteroidota</taxon>
        <taxon>Flavobacteriia</taxon>
        <taxon>Flavobacteriales</taxon>
        <taxon>Flavobacteriaceae</taxon>
        <taxon>Bizionia</taxon>
    </lineage>
</organism>
<dbReference type="EMBL" id="FOVN01000001">
    <property type="protein sequence ID" value="SFN41205.1"/>
    <property type="molecule type" value="Genomic_DNA"/>
</dbReference>
<feature type="transmembrane region" description="Helical" evidence="6">
    <location>
        <begin position="54"/>
        <end position="72"/>
    </location>
</feature>
<evidence type="ECO:0000256" key="3">
    <source>
        <dbReference type="ARBA" id="ARBA00022692"/>
    </source>
</evidence>
<evidence type="ECO:0000256" key="5">
    <source>
        <dbReference type="ARBA" id="ARBA00023136"/>
    </source>
</evidence>
<evidence type="ECO:0000313" key="8">
    <source>
        <dbReference type="Proteomes" id="UP000198705"/>
    </source>
</evidence>
<dbReference type="RefSeq" id="WP_092205851.1">
    <property type="nucleotide sequence ID" value="NZ_FOVN01000001.1"/>
</dbReference>
<feature type="transmembrane region" description="Helical" evidence="6">
    <location>
        <begin position="167"/>
        <end position="186"/>
    </location>
</feature>
<evidence type="ECO:0000256" key="4">
    <source>
        <dbReference type="ARBA" id="ARBA00022989"/>
    </source>
</evidence>
<dbReference type="GO" id="GO:0005886">
    <property type="term" value="C:plasma membrane"/>
    <property type="evidence" value="ECO:0007669"/>
    <property type="project" value="UniProtKB-SubCell"/>
</dbReference>
<feature type="transmembrane region" description="Helical" evidence="6">
    <location>
        <begin position="231"/>
        <end position="256"/>
    </location>
</feature>
<keyword evidence="2" id="KW-1003">Cell membrane</keyword>